<dbReference type="Pfam" id="PF00071">
    <property type="entry name" value="Ras"/>
    <property type="match status" value="1"/>
</dbReference>
<evidence type="ECO:0000256" key="4">
    <source>
        <dbReference type="ARBA" id="ARBA00022801"/>
    </source>
</evidence>
<name>A0A2G9RS87_AQUCT</name>
<dbReference type="InterPro" id="IPR027417">
    <property type="entry name" value="P-loop_NTPase"/>
</dbReference>
<dbReference type="AlphaFoldDB" id="A0A2G9RS87"/>
<sequence>MSDIKLIVLGSPGAGKSALIVRFLTGRYISEYASNSECVYTKQMNVDGRLTGLEIYDPCSQKLSMSKELSRADGFLIVYDISRRSSFVFAKTIICSLREANVRMCRRDTEAGLFLIGNKQDLCHMREVPQEEAQKVALEHRCHYYELSAAEQCQEVNDMFTTIVRNIILQNKIKDKRRPSGSMAKLISNVFGKRRKSV</sequence>
<keyword evidence="4" id="KW-0378">Hydrolase</keyword>
<dbReference type="OrthoDB" id="18798at2759"/>
<dbReference type="InterPro" id="IPR001806">
    <property type="entry name" value="Small_GTPase"/>
</dbReference>
<dbReference type="InterPro" id="IPR051065">
    <property type="entry name" value="Ras-related_GTPase"/>
</dbReference>
<proteinExistence type="inferred from homology"/>
<dbReference type="SMART" id="SM00173">
    <property type="entry name" value="RAS"/>
    <property type="match status" value="1"/>
</dbReference>
<dbReference type="PANTHER" id="PTHR45704">
    <property type="entry name" value="RAS-LIKE FAMILY MEMBER 11"/>
    <property type="match status" value="1"/>
</dbReference>
<accession>A0A2G9RS87</accession>
<dbReference type="GO" id="GO:0003925">
    <property type="term" value="F:G protein activity"/>
    <property type="evidence" value="ECO:0007669"/>
    <property type="project" value="UniProtKB-EC"/>
</dbReference>
<dbReference type="Proteomes" id="UP000228934">
    <property type="component" value="Unassembled WGS sequence"/>
</dbReference>
<dbReference type="SUPFAM" id="SSF52540">
    <property type="entry name" value="P-loop containing nucleoside triphosphate hydrolases"/>
    <property type="match status" value="1"/>
</dbReference>
<reference evidence="8" key="1">
    <citation type="journal article" date="2017" name="Nat. Commun.">
        <title>The North American bullfrog draft genome provides insight into hormonal regulation of long noncoding RNA.</title>
        <authorList>
            <person name="Hammond S.A."/>
            <person name="Warren R.L."/>
            <person name="Vandervalk B.P."/>
            <person name="Kucuk E."/>
            <person name="Khan H."/>
            <person name="Gibb E.A."/>
            <person name="Pandoh P."/>
            <person name="Kirk H."/>
            <person name="Zhao Y."/>
            <person name="Jones M."/>
            <person name="Mungall A.J."/>
            <person name="Coope R."/>
            <person name="Pleasance S."/>
            <person name="Moore R.A."/>
            <person name="Holt R.A."/>
            <person name="Round J.M."/>
            <person name="Ohora S."/>
            <person name="Walle B.V."/>
            <person name="Veldhoen N."/>
            <person name="Helbing C.C."/>
            <person name="Birol I."/>
        </authorList>
    </citation>
    <scope>NUCLEOTIDE SEQUENCE [LARGE SCALE GENOMIC DNA]</scope>
</reference>
<evidence type="ECO:0000256" key="2">
    <source>
        <dbReference type="ARBA" id="ARBA00011984"/>
    </source>
</evidence>
<protein>
    <recommendedName>
        <fullName evidence="2">small monomeric GTPase</fullName>
        <ecNumber evidence="2">3.6.5.2</ecNumber>
    </recommendedName>
</protein>
<dbReference type="PROSITE" id="PS51419">
    <property type="entry name" value="RAB"/>
    <property type="match status" value="1"/>
</dbReference>
<dbReference type="GO" id="GO:0005525">
    <property type="term" value="F:GTP binding"/>
    <property type="evidence" value="ECO:0007669"/>
    <property type="project" value="UniProtKB-KW"/>
</dbReference>
<dbReference type="EMBL" id="KV935651">
    <property type="protein sequence ID" value="PIO30714.1"/>
    <property type="molecule type" value="Genomic_DNA"/>
</dbReference>
<keyword evidence="8" id="KW-1185">Reference proteome</keyword>
<organism evidence="7 8">
    <name type="scientific">Aquarana catesbeiana</name>
    <name type="common">American bullfrog</name>
    <name type="synonym">Rana catesbeiana</name>
    <dbReference type="NCBI Taxonomy" id="8400"/>
    <lineage>
        <taxon>Eukaryota</taxon>
        <taxon>Metazoa</taxon>
        <taxon>Chordata</taxon>
        <taxon>Craniata</taxon>
        <taxon>Vertebrata</taxon>
        <taxon>Euteleostomi</taxon>
        <taxon>Amphibia</taxon>
        <taxon>Batrachia</taxon>
        <taxon>Anura</taxon>
        <taxon>Neobatrachia</taxon>
        <taxon>Ranoidea</taxon>
        <taxon>Ranidae</taxon>
        <taxon>Aquarana</taxon>
    </lineage>
</organism>
<evidence type="ECO:0000313" key="7">
    <source>
        <dbReference type="EMBL" id="PIO30714.1"/>
    </source>
</evidence>
<evidence type="ECO:0000256" key="5">
    <source>
        <dbReference type="ARBA" id="ARBA00023134"/>
    </source>
</evidence>
<evidence type="ECO:0000256" key="6">
    <source>
        <dbReference type="ARBA" id="ARBA00048098"/>
    </source>
</evidence>
<keyword evidence="5" id="KW-0342">GTP-binding</keyword>
<dbReference type="SMART" id="SM00174">
    <property type="entry name" value="RHO"/>
    <property type="match status" value="1"/>
</dbReference>
<dbReference type="PROSITE" id="PS51421">
    <property type="entry name" value="RAS"/>
    <property type="match status" value="1"/>
</dbReference>
<comment type="catalytic activity">
    <reaction evidence="6">
        <text>GTP + H2O = GDP + phosphate + H(+)</text>
        <dbReference type="Rhea" id="RHEA:19669"/>
        <dbReference type="ChEBI" id="CHEBI:15377"/>
        <dbReference type="ChEBI" id="CHEBI:15378"/>
        <dbReference type="ChEBI" id="CHEBI:37565"/>
        <dbReference type="ChEBI" id="CHEBI:43474"/>
        <dbReference type="ChEBI" id="CHEBI:58189"/>
        <dbReference type="EC" id="3.6.5.2"/>
    </reaction>
</comment>
<gene>
    <name evidence="7" type="ORF">AB205_0220070</name>
</gene>
<evidence type="ECO:0000313" key="8">
    <source>
        <dbReference type="Proteomes" id="UP000228934"/>
    </source>
</evidence>
<dbReference type="EC" id="3.6.5.2" evidence="2"/>
<keyword evidence="3" id="KW-0547">Nucleotide-binding</keyword>
<dbReference type="SMART" id="SM00175">
    <property type="entry name" value="RAB"/>
    <property type="match status" value="1"/>
</dbReference>
<dbReference type="Gene3D" id="3.40.50.300">
    <property type="entry name" value="P-loop containing nucleotide triphosphate hydrolases"/>
    <property type="match status" value="1"/>
</dbReference>
<evidence type="ECO:0000256" key="1">
    <source>
        <dbReference type="ARBA" id="ARBA00008344"/>
    </source>
</evidence>
<evidence type="ECO:0000256" key="3">
    <source>
        <dbReference type="ARBA" id="ARBA00022741"/>
    </source>
</evidence>
<dbReference type="PRINTS" id="PR00449">
    <property type="entry name" value="RASTRNSFRMNG"/>
</dbReference>
<comment type="similarity">
    <text evidence="1">Belongs to the small GTPase superfamily. Ras family.</text>
</comment>